<dbReference type="Proteomes" id="UP001487740">
    <property type="component" value="Unassembled WGS sequence"/>
</dbReference>
<organism evidence="6 7">
    <name type="scientific">Scylla paramamosain</name>
    <name type="common">Mud crab</name>
    <dbReference type="NCBI Taxonomy" id="85552"/>
    <lineage>
        <taxon>Eukaryota</taxon>
        <taxon>Metazoa</taxon>
        <taxon>Ecdysozoa</taxon>
        <taxon>Arthropoda</taxon>
        <taxon>Crustacea</taxon>
        <taxon>Multicrustacea</taxon>
        <taxon>Malacostraca</taxon>
        <taxon>Eumalacostraca</taxon>
        <taxon>Eucarida</taxon>
        <taxon>Decapoda</taxon>
        <taxon>Pleocyemata</taxon>
        <taxon>Brachyura</taxon>
        <taxon>Eubrachyura</taxon>
        <taxon>Portunoidea</taxon>
        <taxon>Portunidae</taxon>
        <taxon>Portuninae</taxon>
        <taxon>Scylla</taxon>
    </lineage>
</organism>
<keyword evidence="2 5" id="KW-0479">Metal-binding</keyword>
<sequence length="546" mass="61524">MAAKHTPVYLKETNNSLIWMRSCEKETAKPVEGKVKGELPQWLSGRLTRNGPGKTGFGDTQFNHLFDMSALIHQFIIHDGRVTYQSRFLQGDTYKKNLKANRIVVTEFGTGAYPDPCKTLFQRFMSFFTPLNKRDITDNCLVSVCHFGDELYAMTETNVMRRIDPETLETVGEKTNLDEYLMAVNTATAHPHVDPDGTVYNMASSFAAKGGPRYTIVKFPPPAVVNGKKKSSLDQARVVSSIPCKHKLQPSYYHSFGITENYYIFVEQPFVLNLKKFLLNAYLGKSFLAAMEWHSKEKTKFHVVRRDTGEILSTKYASDAFLTFHHTNAYEEDGHLVVDLCAIKSGDVISQFLLKNLSQGDFQVSPSDLPHHRRYVLPLRTQGTRTNTNLVTLKDTKCTARKLEDGTIFVEGQVISPNIIDLPRINYKYNGKPYTFAYGVEVNPLGVQFSRLVKMNMRTGETQLWHEEGKLVSEPVFVAAPDATREEEGVVLTTLLDKNNPTFIALLVLDPTSWKEVARVECVAQGKVTQTFHGQFAATGDSVHLL</sequence>
<evidence type="ECO:0000313" key="7">
    <source>
        <dbReference type="Proteomes" id="UP001487740"/>
    </source>
</evidence>
<dbReference type="EMBL" id="JARAKH010000049">
    <property type="protein sequence ID" value="KAK8375646.1"/>
    <property type="molecule type" value="Genomic_DNA"/>
</dbReference>
<dbReference type="PANTHER" id="PTHR10543">
    <property type="entry name" value="BETA-CAROTENE DIOXYGENASE"/>
    <property type="match status" value="1"/>
</dbReference>
<evidence type="ECO:0000256" key="2">
    <source>
        <dbReference type="ARBA" id="ARBA00022723"/>
    </source>
</evidence>
<comment type="similarity">
    <text evidence="1">Belongs to the carotenoid oxygenase family.</text>
</comment>
<protein>
    <submittedName>
        <fullName evidence="6">Uncharacterized protein</fullName>
    </submittedName>
</protein>
<dbReference type="EMBL" id="JARAKH010000049">
    <property type="protein sequence ID" value="KAK8375643.1"/>
    <property type="molecule type" value="Genomic_DNA"/>
</dbReference>
<keyword evidence="3" id="KW-0560">Oxidoreductase</keyword>
<dbReference type="EMBL" id="JARAKH010000049">
    <property type="protein sequence ID" value="KAK8375644.1"/>
    <property type="molecule type" value="Genomic_DNA"/>
</dbReference>
<keyword evidence="4 5" id="KW-0408">Iron</keyword>
<feature type="binding site" evidence="5">
    <location>
        <position position="190"/>
    </location>
    <ligand>
        <name>Fe cation</name>
        <dbReference type="ChEBI" id="CHEBI:24875"/>
        <note>catalytic</note>
    </ligand>
</feature>
<gene>
    <name evidence="6" type="ORF">O3P69_008446</name>
</gene>
<evidence type="ECO:0000256" key="3">
    <source>
        <dbReference type="ARBA" id="ARBA00023002"/>
    </source>
</evidence>
<name>A0AAW0SJZ4_SCYPA</name>
<dbReference type="PANTHER" id="PTHR10543:SF24">
    <property type="entry name" value="CAROTENOID ISOMEROOXYGENASE"/>
    <property type="match status" value="1"/>
</dbReference>
<reference evidence="6 7" key="1">
    <citation type="submission" date="2023-03" db="EMBL/GenBank/DDBJ databases">
        <title>High-quality genome of Scylla paramamosain provides insights in environmental adaptation.</title>
        <authorList>
            <person name="Zhang L."/>
        </authorList>
    </citation>
    <scope>NUCLEOTIDE SEQUENCE [LARGE SCALE GENOMIC DNA]</scope>
    <source>
        <strain evidence="6">LZ_2023a</strain>
        <tissue evidence="6">Muscle</tissue>
    </source>
</reference>
<dbReference type="GO" id="GO:0003834">
    <property type="term" value="F:beta-carotene 15,15'-dioxygenase activity"/>
    <property type="evidence" value="ECO:0007669"/>
    <property type="project" value="TreeGrafter"/>
</dbReference>
<accession>A0AAW0SJZ4</accession>
<feature type="binding site" evidence="5">
    <location>
        <position position="533"/>
    </location>
    <ligand>
        <name>Fe cation</name>
        <dbReference type="ChEBI" id="CHEBI:24875"/>
        <note>catalytic</note>
    </ligand>
</feature>
<dbReference type="GO" id="GO:0016121">
    <property type="term" value="P:carotene catabolic process"/>
    <property type="evidence" value="ECO:0007669"/>
    <property type="project" value="TreeGrafter"/>
</dbReference>
<dbReference type="GO" id="GO:0042574">
    <property type="term" value="P:retinal metabolic process"/>
    <property type="evidence" value="ECO:0007669"/>
    <property type="project" value="TreeGrafter"/>
</dbReference>
<evidence type="ECO:0000313" key="6">
    <source>
        <dbReference type="EMBL" id="KAK8375643.1"/>
    </source>
</evidence>
<feature type="binding site" evidence="5">
    <location>
        <position position="254"/>
    </location>
    <ligand>
        <name>Fe cation</name>
        <dbReference type="ChEBI" id="CHEBI:24875"/>
        <note>catalytic</note>
    </ligand>
</feature>
<dbReference type="InterPro" id="IPR004294">
    <property type="entry name" value="Carotenoid_Oase"/>
</dbReference>
<feature type="binding site" evidence="5">
    <location>
        <position position="325"/>
    </location>
    <ligand>
        <name>Fe cation</name>
        <dbReference type="ChEBI" id="CHEBI:24875"/>
        <note>catalytic</note>
    </ligand>
</feature>
<dbReference type="EMBL" id="JARAKH010000049">
    <property type="protein sequence ID" value="KAK8375642.1"/>
    <property type="molecule type" value="Genomic_DNA"/>
</dbReference>
<dbReference type="EMBL" id="JARAKH010000049">
    <property type="protein sequence ID" value="KAK8375645.1"/>
    <property type="molecule type" value="Genomic_DNA"/>
</dbReference>
<dbReference type="AlphaFoldDB" id="A0AAW0SJZ4"/>
<comment type="caution">
    <text evidence="6">The sequence shown here is derived from an EMBL/GenBank/DDBJ whole genome shotgun (WGS) entry which is preliminary data.</text>
</comment>
<dbReference type="GO" id="GO:0010436">
    <property type="term" value="F:carotenoid dioxygenase activity"/>
    <property type="evidence" value="ECO:0007669"/>
    <property type="project" value="TreeGrafter"/>
</dbReference>
<comment type="cofactor">
    <cofactor evidence="5">
        <name>Fe(2+)</name>
        <dbReference type="ChEBI" id="CHEBI:29033"/>
    </cofactor>
    <text evidence="5">Binds 1 Fe(2+) ion per subunit.</text>
</comment>
<proteinExistence type="inferred from homology"/>
<keyword evidence="7" id="KW-1185">Reference proteome</keyword>
<dbReference type="GO" id="GO:0046872">
    <property type="term" value="F:metal ion binding"/>
    <property type="evidence" value="ECO:0007669"/>
    <property type="project" value="UniProtKB-KW"/>
</dbReference>
<evidence type="ECO:0000256" key="5">
    <source>
        <dbReference type="PIRSR" id="PIRSR604294-1"/>
    </source>
</evidence>
<evidence type="ECO:0000256" key="1">
    <source>
        <dbReference type="ARBA" id="ARBA00006787"/>
    </source>
</evidence>
<evidence type="ECO:0000256" key="4">
    <source>
        <dbReference type="ARBA" id="ARBA00023004"/>
    </source>
</evidence>
<dbReference type="Pfam" id="PF03055">
    <property type="entry name" value="RPE65"/>
    <property type="match status" value="1"/>
</dbReference>